<keyword evidence="3" id="KW-0614">Plasmid</keyword>
<dbReference type="Pfam" id="PF07693">
    <property type="entry name" value="KAP_NTPase"/>
    <property type="match status" value="1"/>
</dbReference>
<evidence type="ECO:0000313" key="4">
    <source>
        <dbReference type="Proteomes" id="UP001163726"/>
    </source>
</evidence>
<accession>A0ABY7ARP3</accession>
<dbReference type="Gene3D" id="3.40.50.300">
    <property type="entry name" value="P-loop containing nucleotide triphosphate hydrolases"/>
    <property type="match status" value="1"/>
</dbReference>
<dbReference type="RefSeq" id="WP_268076703.1">
    <property type="nucleotide sequence ID" value="NZ_CP109966.1"/>
</dbReference>
<dbReference type="SUPFAM" id="SSF52540">
    <property type="entry name" value="P-loop containing nucleoside triphosphate hydrolases"/>
    <property type="match status" value="1"/>
</dbReference>
<keyword evidence="4" id="KW-1185">Reference proteome</keyword>
<feature type="transmembrane region" description="Helical" evidence="1">
    <location>
        <begin position="12"/>
        <end position="35"/>
    </location>
</feature>
<evidence type="ECO:0000256" key="1">
    <source>
        <dbReference type="SAM" id="Phobius"/>
    </source>
</evidence>
<feature type="transmembrane region" description="Helical" evidence="1">
    <location>
        <begin position="123"/>
        <end position="141"/>
    </location>
</feature>
<evidence type="ECO:0000259" key="2">
    <source>
        <dbReference type="Pfam" id="PF07693"/>
    </source>
</evidence>
<feature type="domain" description="KAP NTPase" evidence="2">
    <location>
        <begin position="165"/>
        <end position="337"/>
    </location>
</feature>
<keyword evidence="1" id="KW-0472">Membrane</keyword>
<protein>
    <submittedName>
        <fullName evidence="3">KAP family NTPase</fullName>
    </submittedName>
</protein>
<dbReference type="EMBL" id="CP109966">
    <property type="protein sequence ID" value="WAJ71985.1"/>
    <property type="molecule type" value="Genomic_DNA"/>
</dbReference>
<name>A0ABY7ARP3_9ALTE</name>
<geneLocation type="plasmid" evidence="3 4">
    <name>pCadTS8_1</name>
</geneLocation>
<dbReference type="Proteomes" id="UP001163726">
    <property type="component" value="Plasmid pCadTS8_1"/>
</dbReference>
<feature type="transmembrane region" description="Helical" evidence="1">
    <location>
        <begin position="55"/>
        <end position="73"/>
    </location>
</feature>
<reference evidence="3" key="1">
    <citation type="submission" date="2022-10" db="EMBL/GenBank/DDBJ databases">
        <title>Catenovulum adriacola sp. nov. isolated in the Harbour of Susak.</title>
        <authorList>
            <person name="Schoch T."/>
            <person name="Reich S.J."/>
            <person name="Stoeferle S."/>
            <person name="Flaiz M."/>
            <person name="Kazda M."/>
            <person name="Riedel C.U."/>
            <person name="Duerre P."/>
        </authorList>
    </citation>
    <scope>NUCLEOTIDE SEQUENCE</scope>
    <source>
        <strain evidence="3">TS8</strain>
        <plasmid evidence="3">pCadTS8_1</plasmid>
    </source>
</reference>
<organism evidence="3 4">
    <name type="scientific">Catenovulum adriaticum</name>
    <dbReference type="NCBI Taxonomy" id="2984846"/>
    <lineage>
        <taxon>Bacteria</taxon>
        <taxon>Pseudomonadati</taxon>
        <taxon>Pseudomonadota</taxon>
        <taxon>Gammaproteobacteria</taxon>
        <taxon>Alteromonadales</taxon>
        <taxon>Alteromonadaceae</taxon>
        <taxon>Catenovulum</taxon>
    </lineage>
</organism>
<gene>
    <name evidence="3" type="ORF">OLW01_14790</name>
</gene>
<keyword evidence="1" id="KW-1133">Transmembrane helix</keyword>
<keyword evidence="1" id="KW-0812">Transmembrane</keyword>
<feature type="transmembrane region" description="Helical" evidence="1">
    <location>
        <begin position="94"/>
        <end position="111"/>
    </location>
</feature>
<sequence>MITVTFSRYATLFLYGFITYFIFSIFSSVTSIQTLWLGWSNLLQKTLISSNLANFHSYAVFLFLGGLTVNKIAENFSVYDQARYWQFNWRYPSLMLSVICSISIWLVHDLMSNYRVLSYELMLTYFPLLLGLICMPFLAFVQNLLKNLRQSSDEHVPQLHSSTKDISDEIASALNNKLGKSIRIAVCGPFGVGKTTAINSAIETIKSKKERPKLVHCNVELWGVETESIIQYVLDEVLIALGKEIDMCKFRSLPSHYISAMNAGNTSSKVIAAFIHKPTSPDVILKSISNVINAANLRLLVTIQDLDRNKEASASLVALADLLDRLEEFKGIDYIFAGENTPQFSDTLLRICPRRLDFPIPNFTDDVINLVGELIDQDLKKYYQDVLLDYKPKECPAELVNKLLPSYRDFQTLKHQIESSWENIKGEVLLSDFILIQALKNNQPKLYDVLYQMLNGDILKKEKEIRFNAFIDRYFPNSNLPMETIVKDTLEHFNFIELFGIPDDQNETLGRVISLQNIDNHLFSLNNERIQSILFSGFINGKEPKQVMVYEIISQVVQGNESALGTLCNGFEDEGNRQFWIGSLNSYGWAILHNQIEGVNTAKSLVHRAISLDSKEGSRCLLDNLKIRENLSNNPNSGLRSYLFSEAAVEDLFSLRSNFKFDTFFKIFSVYFSYNNAEPAPVEKYLNLIVKRFINSDRQGHLNLLIFCTFKPEETAFLLEKNTLYLLLNTLKDIELGDDRYRHDYERLMMINQNNIREDIDISFRTSKQKAISFVESIMRTNELN</sequence>
<dbReference type="InterPro" id="IPR027417">
    <property type="entry name" value="P-loop_NTPase"/>
</dbReference>
<proteinExistence type="predicted"/>
<evidence type="ECO:0000313" key="3">
    <source>
        <dbReference type="EMBL" id="WAJ71985.1"/>
    </source>
</evidence>
<dbReference type="InterPro" id="IPR011646">
    <property type="entry name" value="KAP_P-loop"/>
</dbReference>